<keyword evidence="1" id="KW-0175">Coiled coil</keyword>
<keyword evidence="5" id="KW-1185">Reference proteome</keyword>
<feature type="compositionally biased region" description="Polar residues" evidence="2">
    <location>
        <begin position="239"/>
        <end position="252"/>
    </location>
</feature>
<comment type="caution">
    <text evidence="4">The sequence shown here is derived from an EMBL/GenBank/DDBJ whole genome shotgun (WGS) entry which is preliminary data.</text>
</comment>
<reference evidence="4" key="1">
    <citation type="submission" date="2022-10" db="EMBL/GenBank/DDBJ databases">
        <title>Determination and structural analysis of whole genome sequence of Sarocladium strictum F4-1.</title>
        <authorList>
            <person name="Hu L."/>
            <person name="Jiang Y."/>
        </authorList>
    </citation>
    <scope>NUCLEOTIDE SEQUENCE</scope>
    <source>
        <strain evidence="4">F4-1</strain>
    </source>
</reference>
<feature type="coiled-coil region" evidence="1">
    <location>
        <begin position="453"/>
        <end position="487"/>
    </location>
</feature>
<dbReference type="Pfam" id="PF15456">
    <property type="entry name" value="Uds1"/>
    <property type="match status" value="1"/>
</dbReference>
<feature type="region of interest" description="Disordered" evidence="2">
    <location>
        <begin position="514"/>
        <end position="545"/>
    </location>
</feature>
<feature type="compositionally biased region" description="Pro residues" evidence="2">
    <location>
        <begin position="642"/>
        <end position="651"/>
    </location>
</feature>
<feature type="compositionally biased region" description="Polar residues" evidence="2">
    <location>
        <begin position="525"/>
        <end position="541"/>
    </location>
</feature>
<dbReference type="AlphaFoldDB" id="A0AA39GEC9"/>
<feature type="compositionally biased region" description="Low complexity" evidence="2">
    <location>
        <begin position="253"/>
        <end position="269"/>
    </location>
</feature>
<feature type="region of interest" description="Disordered" evidence="2">
    <location>
        <begin position="201"/>
        <end position="346"/>
    </location>
</feature>
<feature type="domain" description="Up-regulated during septation protein 1" evidence="3">
    <location>
        <begin position="374"/>
        <end position="488"/>
    </location>
</feature>
<sequence>MAHIANCIADQEAGSISKPSSPVLPGDSAANDDKPFTFRMQQPEQPRRYQIFPREKPLPALNNAKLMEAGAAHALALSQNADKTEKQSSSVGLKIKISQQNLIRRRKISVPELGPMTTVQEVSMDSPTIPGRPPLHERSISAPGHSCRHRRATNEMLPAATINSIGEDFASAIEAAIDTAQDAPPSPPAKQLARLVIPENKTPSLTSFRSCDHLRNGSNSEPRSSRTESPRTRTPYTPNSAATDLTTPRSAGTTAVSTTTTVPTPVSAVDGPRASPQPWERRCITPSGTERSVTPVADETVRSASAIGHRRGGSESSSIMDRGRPRKRLQQNASMSDLKSAATRSTDRKAFEELPKGWKPSEAINHLNAAETESLLKQAMGQAERFEVLSPDDVETLSKELRRLDERTEYLRRTYNSLRSGRRNLHSRICQYLRSPRVAKFSHDSMLKQEEALAELDASIDDWVSKLEKAENRRTRVRQKLLEHVAAATLLPNAPGAAQASGSLQEVMGVNGSRINDVATPPRSPSKQAFSPRNGSTSPSPQRVVAQVPSTILEQPVEEAAERLSHKSKSLKRGDVESIRVYAGDDVYALLADVENEISKMSTTSDSYLADVSDIKRTELHRQQSHEMLNGTLDLKKDMATPPTPPAPTPPMKDNHTAGEILLTNAVFRP</sequence>
<organism evidence="4 5">
    <name type="scientific">Sarocladium strictum</name>
    <name type="common">Black bundle disease fungus</name>
    <name type="synonym">Acremonium strictum</name>
    <dbReference type="NCBI Taxonomy" id="5046"/>
    <lineage>
        <taxon>Eukaryota</taxon>
        <taxon>Fungi</taxon>
        <taxon>Dikarya</taxon>
        <taxon>Ascomycota</taxon>
        <taxon>Pezizomycotina</taxon>
        <taxon>Sordariomycetes</taxon>
        <taxon>Hypocreomycetidae</taxon>
        <taxon>Hypocreales</taxon>
        <taxon>Sarocladiaceae</taxon>
        <taxon>Sarocladium</taxon>
    </lineage>
</organism>
<evidence type="ECO:0000256" key="2">
    <source>
        <dbReference type="SAM" id="MobiDB-lite"/>
    </source>
</evidence>
<protein>
    <recommendedName>
        <fullName evidence="3">Up-regulated during septation protein 1 domain-containing protein</fullName>
    </recommendedName>
</protein>
<accession>A0AA39GEC9</accession>
<feature type="region of interest" description="Disordered" evidence="2">
    <location>
        <begin position="1"/>
        <end position="45"/>
    </location>
</feature>
<evidence type="ECO:0000313" key="4">
    <source>
        <dbReference type="EMBL" id="KAK0384999.1"/>
    </source>
</evidence>
<evidence type="ECO:0000313" key="5">
    <source>
        <dbReference type="Proteomes" id="UP001175261"/>
    </source>
</evidence>
<dbReference type="InterPro" id="IPR029191">
    <property type="entry name" value="Uds1"/>
</dbReference>
<evidence type="ECO:0000259" key="3">
    <source>
        <dbReference type="Pfam" id="PF15456"/>
    </source>
</evidence>
<name>A0AA39GEC9_SARSR</name>
<proteinExistence type="predicted"/>
<evidence type="ECO:0000256" key="1">
    <source>
        <dbReference type="SAM" id="Coils"/>
    </source>
</evidence>
<dbReference type="Proteomes" id="UP001175261">
    <property type="component" value="Unassembled WGS sequence"/>
</dbReference>
<gene>
    <name evidence="4" type="ORF">NLU13_7477</name>
</gene>
<feature type="region of interest" description="Disordered" evidence="2">
    <location>
        <begin position="633"/>
        <end position="656"/>
    </location>
</feature>
<dbReference type="EMBL" id="JAPDFR010000007">
    <property type="protein sequence ID" value="KAK0384999.1"/>
    <property type="molecule type" value="Genomic_DNA"/>
</dbReference>